<evidence type="ECO:0000256" key="1">
    <source>
        <dbReference type="ARBA" id="ARBA00004123"/>
    </source>
</evidence>
<evidence type="ECO:0000256" key="2">
    <source>
        <dbReference type="ARBA" id="ARBA00008997"/>
    </source>
</evidence>
<reference evidence="10 11" key="1">
    <citation type="journal article" date="2023" name="IScience">
        <title>Expanded male sex-determining region conserved during the evolution of homothallism in the green alga Volvox.</title>
        <authorList>
            <person name="Yamamoto K."/>
            <person name="Matsuzaki R."/>
            <person name="Mahakham W."/>
            <person name="Heman W."/>
            <person name="Sekimoto H."/>
            <person name="Kawachi M."/>
            <person name="Minakuchi Y."/>
            <person name="Toyoda A."/>
            <person name="Nozaki H."/>
        </authorList>
    </citation>
    <scope>NUCLEOTIDE SEQUENCE [LARGE SCALE GENOMIC DNA]</scope>
    <source>
        <strain evidence="10 11">NIES-4468</strain>
    </source>
</reference>
<evidence type="ECO:0000313" key="11">
    <source>
        <dbReference type="Proteomes" id="UP001165090"/>
    </source>
</evidence>
<evidence type="ECO:0000256" key="6">
    <source>
        <dbReference type="ARBA" id="ARBA00023242"/>
    </source>
</evidence>
<sequence length="346" mass="39305">MAQVAGVFGISREPYRQLRNELREQKQNLYRNKEVLCDISTNRLDEAVKCLEQVRERGDALGDAFRKPKDVSAQAEIFRTLAGYGVVASNKLVQQQQGRGPIELVRAFRFGFVHTRDPQRDGESEPHAFCWQELAAATEHLRRQARGMHCVLGALDAKPKERKAPVQRQKRKEVAELQRPDVQEVIPAEDKKETDRNMEVMWAVIKAQADPMVLVAKLVCNQVSYGQTLENLFTLSFLVRDHRVGMKRVPGKGLFVWALDTKRADAASRQQQSKPPHQFVVTLHIDDWKKMCTRVAREDCLMPHRDYGIPDGVQPTGKRRQGHGACPSPNTRQRRAEKTGVGPGKM</sequence>
<evidence type="ECO:0000256" key="3">
    <source>
        <dbReference type="ARBA" id="ARBA00022763"/>
    </source>
</evidence>
<dbReference type="PANTHER" id="PTHR16140">
    <property type="entry name" value="NON-STRUCTURAL MAINTENANCE OF CHROMOSOMES ELEMENT 4"/>
    <property type="match status" value="1"/>
</dbReference>
<evidence type="ECO:0000259" key="9">
    <source>
        <dbReference type="Pfam" id="PF08743"/>
    </source>
</evidence>
<evidence type="ECO:0000256" key="5">
    <source>
        <dbReference type="ARBA" id="ARBA00023204"/>
    </source>
</evidence>
<comment type="similarity">
    <text evidence="2 7">Belongs to the NSE4 family.</text>
</comment>
<comment type="function">
    <text evidence="7">Component of the SMC5-SMC6 complex, that promotes sister chromatid alignment after DNA damage and facilitates double-stranded DNA breaks (DSBs) repair via homologous recombination between sister chromatids.</text>
</comment>
<dbReference type="Pfam" id="PF08743">
    <property type="entry name" value="Nse4_C"/>
    <property type="match status" value="1"/>
</dbReference>
<comment type="subcellular location">
    <subcellularLocation>
        <location evidence="1 7">Nucleus</location>
    </subcellularLocation>
</comment>
<feature type="region of interest" description="Disordered" evidence="8">
    <location>
        <begin position="310"/>
        <end position="346"/>
    </location>
</feature>
<keyword evidence="5 7" id="KW-0234">DNA repair</keyword>
<evidence type="ECO:0000256" key="7">
    <source>
        <dbReference type="RuleBase" id="RU365071"/>
    </source>
</evidence>
<feature type="domain" description="Non-structural maintenance of chromosome element 4 C-terminal" evidence="9">
    <location>
        <begin position="215"/>
        <end position="300"/>
    </location>
</feature>
<protein>
    <recommendedName>
        <fullName evidence="7">Non-structural maintenance of chromosomes element 4</fullName>
    </recommendedName>
</protein>
<comment type="subunit">
    <text evidence="7">Component of the SMC5-SMC6 complex.</text>
</comment>
<accession>A0ABQ5SQ86</accession>
<dbReference type="InterPro" id="IPR027786">
    <property type="entry name" value="Nse4/EID"/>
</dbReference>
<dbReference type="InterPro" id="IPR014854">
    <property type="entry name" value="Nse4_C"/>
</dbReference>
<keyword evidence="3 7" id="KW-0227">DNA damage</keyword>
<keyword evidence="6 7" id="KW-0539">Nucleus</keyword>
<evidence type="ECO:0000256" key="8">
    <source>
        <dbReference type="SAM" id="MobiDB-lite"/>
    </source>
</evidence>
<gene>
    <name evidence="10" type="ORF">VaNZ11_016774</name>
</gene>
<dbReference type="PANTHER" id="PTHR16140:SF0">
    <property type="entry name" value="NON-STRUCTURAL MAINTENANCE OF CHROMOSOMES ELEMENT 4"/>
    <property type="match status" value="1"/>
</dbReference>
<organism evidence="10 11">
    <name type="scientific">Volvox africanus</name>
    <dbReference type="NCBI Taxonomy" id="51714"/>
    <lineage>
        <taxon>Eukaryota</taxon>
        <taxon>Viridiplantae</taxon>
        <taxon>Chlorophyta</taxon>
        <taxon>core chlorophytes</taxon>
        <taxon>Chlorophyceae</taxon>
        <taxon>CS clade</taxon>
        <taxon>Chlamydomonadales</taxon>
        <taxon>Volvocaceae</taxon>
        <taxon>Volvox</taxon>
    </lineage>
</organism>
<evidence type="ECO:0000256" key="4">
    <source>
        <dbReference type="ARBA" id="ARBA00023172"/>
    </source>
</evidence>
<dbReference type="EMBL" id="BSDZ01000114">
    <property type="protein sequence ID" value="GLI71542.1"/>
    <property type="molecule type" value="Genomic_DNA"/>
</dbReference>
<proteinExistence type="inferred from homology"/>
<keyword evidence="4 7" id="KW-0233">DNA recombination</keyword>
<evidence type="ECO:0000313" key="10">
    <source>
        <dbReference type="EMBL" id="GLI71542.1"/>
    </source>
</evidence>
<comment type="caution">
    <text evidence="10">The sequence shown here is derived from an EMBL/GenBank/DDBJ whole genome shotgun (WGS) entry which is preliminary data.</text>
</comment>
<dbReference type="Proteomes" id="UP001165090">
    <property type="component" value="Unassembled WGS sequence"/>
</dbReference>
<keyword evidence="11" id="KW-1185">Reference proteome</keyword>
<name>A0ABQ5SQ86_9CHLO</name>